<gene>
    <name evidence="2" type="ORF">BJ554DRAFT_2411</name>
</gene>
<evidence type="ECO:0000256" key="1">
    <source>
        <dbReference type="SAM" id="MobiDB-lite"/>
    </source>
</evidence>
<comment type="caution">
    <text evidence="2">The sequence shown here is derived from an EMBL/GenBank/DDBJ whole genome shotgun (WGS) entry which is preliminary data.</text>
</comment>
<dbReference type="EMBL" id="JAEFCI010001286">
    <property type="protein sequence ID" value="KAG5463010.1"/>
    <property type="molecule type" value="Genomic_DNA"/>
</dbReference>
<proteinExistence type="predicted"/>
<feature type="region of interest" description="Disordered" evidence="1">
    <location>
        <begin position="36"/>
        <end position="67"/>
    </location>
</feature>
<evidence type="ECO:0000313" key="2">
    <source>
        <dbReference type="EMBL" id="KAG5463010.1"/>
    </source>
</evidence>
<accession>A0A8H8DLS7</accession>
<evidence type="ECO:0000313" key="3">
    <source>
        <dbReference type="Proteomes" id="UP000673691"/>
    </source>
</evidence>
<name>A0A8H8DLS7_9FUNG</name>
<reference evidence="2 3" key="1">
    <citation type="journal article" name="Sci. Rep.">
        <title>Genome-scale phylogenetic analyses confirm Olpidium as the closest living zoosporic fungus to the non-flagellated, terrestrial fungi.</title>
        <authorList>
            <person name="Chang Y."/>
            <person name="Rochon D."/>
            <person name="Sekimoto S."/>
            <person name="Wang Y."/>
            <person name="Chovatia M."/>
            <person name="Sandor L."/>
            <person name="Salamov A."/>
            <person name="Grigoriev I.V."/>
            <person name="Stajich J.E."/>
            <person name="Spatafora J.W."/>
        </authorList>
    </citation>
    <scope>NUCLEOTIDE SEQUENCE [LARGE SCALE GENOMIC DNA]</scope>
    <source>
        <strain evidence="2">S191</strain>
    </source>
</reference>
<protein>
    <submittedName>
        <fullName evidence="2">Uncharacterized protein</fullName>
    </submittedName>
</protein>
<dbReference type="AlphaFoldDB" id="A0A8H8DLS7"/>
<keyword evidence="3" id="KW-1185">Reference proteome</keyword>
<organism evidence="2 3">
    <name type="scientific">Olpidium bornovanus</name>
    <dbReference type="NCBI Taxonomy" id="278681"/>
    <lineage>
        <taxon>Eukaryota</taxon>
        <taxon>Fungi</taxon>
        <taxon>Fungi incertae sedis</taxon>
        <taxon>Olpidiomycota</taxon>
        <taxon>Olpidiomycotina</taxon>
        <taxon>Olpidiomycetes</taxon>
        <taxon>Olpidiales</taxon>
        <taxon>Olpidiaceae</taxon>
        <taxon>Olpidium</taxon>
    </lineage>
</organism>
<sequence length="205" mass="21362">MAASSPPLAPTGRASDGQIAAAAAAAARCASIPSLADAEFQPPGASVAGSRSRPRASTAPLDDEPRGAAWREAVWATLASPRRSRSTDIGEMLADEGAAAPAPQPGRNYHYRSTSALTRSASGKLSRFKRSVSHLSPSTLNLFSPGSADAAPGTGSFYPRTSVVHSYRSNTGKGSAELRDCRENIVKGEEKRRKILGCTAWSLPV</sequence>
<dbReference type="Proteomes" id="UP000673691">
    <property type="component" value="Unassembled WGS sequence"/>
</dbReference>